<feature type="domain" description="BRCT" evidence="3">
    <location>
        <begin position="363"/>
        <end position="453"/>
    </location>
</feature>
<protein>
    <submittedName>
        <fullName evidence="5">DNA topoisomerase 2-binding protein 1-A</fullName>
    </submittedName>
</protein>
<dbReference type="Gene3D" id="3.40.50.10190">
    <property type="entry name" value="BRCT domain"/>
    <property type="match status" value="8"/>
</dbReference>
<evidence type="ECO:0000256" key="1">
    <source>
        <dbReference type="ARBA" id="ARBA00022737"/>
    </source>
</evidence>
<keyword evidence="4" id="KW-1185">Reference proteome</keyword>
<feature type="domain" description="BRCT" evidence="3">
    <location>
        <begin position="102"/>
        <end position="174"/>
    </location>
</feature>
<dbReference type="Pfam" id="PF16770">
    <property type="entry name" value="RTT107_BRCT_5"/>
    <property type="match status" value="1"/>
</dbReference>
<evidence type="ECO:0000256" key="2">
    <source>
        <dbReference type="SAM" id="MobiDB-lite"/>
    </source>
</evidence>
<dbReference type="Proteomes" id="UP000695000">
    <property type="component" value="Unplaced"/>
</dbReference>
<dbReference type="Pfam" id="PF12738">
    <property type="entry name" value="PTCB-BRCT"/>
    <property type="match status" value="3"/>
</dbReference>
<gene>
    <name evidence="5" type="primary">LOC108568171</name>
</gene>
<evidence type="ECO:0000313" key="5">
    <source>
        <dbReference type="RefSeq" id="XP_017784595.1"/>
    </source>
</evidence>
<feature type="domain" description="BRCT" evidence="3">
    <location>
        <begin position="570"/>
        <end position="655"/>
    </location>
</feature>
<reference evidence="5" key="1">
    <citation type="submission" date="2025-08" db="UniProtKB">
        <authorList>
            <consortium name="RefSeq"/>
        </authorList>
    </citation>
    <scope>IDENTIFICATION</scope>
    <source>
        <tissue evidence="5">Whole Larva</tissue>
    </source>
</reference>
<feature type="region of interest" description="Disordered" evidence="2">
    <location>
        <begin position="946"/>
        <end position="978"/>
    </location>
</feature>
<dbReference type="SUPFAM" id="SSF52113">
    <property type="entry name" value="BRCT domain"/>
    <property type="match status" value="6"/>
</dbReference>
<dbReference type="PROSITE" id="PS50172">
    <property type="entry name" value="BRCT"/>
    <property type="match status" value="6"/>
</dbReference>
<dbReference type="CDD" id="cd17731">
    <property type="entry name" value="BRCT_TopBP1_rpt2_like"/>
    <property type="match status" value="1"/>
</dbReference>
<sequence length="1247" mass="140568">MSQEAFKVTFIIPEELEDETQTSDVMQQCYSRCKTSLMKTNWVREGDAESIDLGKTDFLVFQEFKGIFYEAALKTKSVRILGPLCLQYCIDYNKPIPNVDWPLRNIFLDGCIVVCSNLKKEMKNDIQFKIQAMGGYYTQTLVPTNTHLITDSVQSEKYHKAAPMGMQIMLPSWVDVLWDASIFENIDYRNDEYNKHKCPIFNNLKISATGITSATEKEYLMKVIKDNGGHFSKQLVVKNTDLLICSGSTSEKYKAARKNNIVCVTADWVFDSIAKGYAIPEVRNYSVKKGTSTPTKGTEFMDPDFSMMSQIVGLSAKSLLQDTAVNTSLINSTVPNITKKQGCKQTFEGSELVDSINMKAVKKAGPFLDGCNIYLAGFTSEQREILCKVLNFSGATRYDVVSERITHIVVGDNKCHELKLIIAKDLPCAVVSIKWMIDSMENMQPVPEDQYLISILSSPSTENGSPLSKKGLRLLKADVSMMDIDNACKTITPEQLPNETDEIMMQYKLPIPPTNNENDSLAALLALNSFNSKQFISMQDKSKLQDKTEPACDNSEPSTSECSITMEDTNCTNIFIKLKFLIVTHKSDDTDELIHTITKMGGIVVPNSYKGIPDYVIVPTFNPEVKHTATEVVTDIWINACYEYNSIVEIMYYHRPIMVKNNHALEDCVIAVSGFDLFERLFLKLLCEKMGAVVQDSLSRVVREEKNILISTHLISIEESGKKYDAARKWGLPILKKDWVLNCALLGQKTEEKEYMFNHNTEMLSRLTDTSLKSAISNSIRSRIASETASKLNISINKLTEYSPKIKRQSTSQDIALDSSLQTPKKDINKDITNFKENTPNNRHSVDNIASQITPVNQILQKAWGVVDNATPNTPKPWDYVDTPTSPLGCYAVDDPPPETRKKFARWLDGIPEPTPTKDRRLSTPLTELKKKIWSKFRTPYCSKLDFEGETPPADEPMDTTPVKEPSGEETSETSLVNEKLQQLQDMIRASGGTRRSSTKKLDLIPVEAYYEKESQPLTVGWDDNMEIAQSNVPETNKPLMFMISGVEMEEREELVKMLEMLGIGVSELTNYDPSSTHLICPKLSRNEKLLASMAAGKWVLHTSYVQDSAEAGKLLDEEKYEFGNSKCLPMIKVADKERAECVHYWRKEITERGYGAFHDMRAIVVAAKKEPIVRVIEAGDGLVVNMSPPFTESVYATHCLLEQKSVTNIEDYAPLAKQGILCLTTFFVNEYLHRTKKNIQEYVLLK</sequence>
<name>A0ABM1NCP5_NICVS</name>
<dbReference type="InterPro" id="IPR059215">
    <property type="entry name" value="BRCT2_TopBP1-like"/>
</dbReference>
<proteinExistence type="predicted"/>
<dbReference type="InterPro" id="IPR036420">
    <property type="entry name" value="BRCT_dom_sf"/>
</dbReference>
<dbReference type="RefSeq" id="XP_017784595.1">
    <property type="nucleotide sequence ID" value="XM_017929106.1"/>
</dbReference>
<keyword evidence="1" id="KW-0677">Repeat</keyword>
<dbReference type="Pfam" id="PF00533">
    <property type="entry name" value="BRCT"/>
    <property type="match status" value="1"/>
</dbReference>
<feature type="domain" description="BRCT" evidence="3">
    <location>
        <begin position="1032"/>
        <end position="1123"/>
    </location>
</feature>
<dbReference type="GeneID" id="108568171"/>
<feature type="domain" description="BRCT" evidence="3">
    <location>
        <begin position="660"/>
        <end position="757"/>
    </location>
</feature>
<dbReference type="PANTHER" id="PTHR13561">
    <property type="entry name" value="DNA REPLICATION REGULATOR DPB11-RELATED"/>
    <property type="match status" value="1"/>
</dbReference>
<evidence type="ECO:0000313" key="4">
    <source>
        <dbReference type="Proteomes" id="UP000695000"/>
    </source>
</evidence>
<dbReference type="CDD" id="cd17738">
    <property type="entry name" value="BRCT_TopBP1_rpt7"/>
    <property type="match status" value="1"/>
</dbReference>
<evidence type="ECO:0000259" key="3">
    <source>
        <dbReference type="PROSITE" id="PS50172"/>
    </source>
</evidence>
<feature type="domain" description="BRCT" evidence="3">
    <location>
        <begin position="196"/>
        <end position="286"/>
    </location>
</feature>
<dbReference type="SMART" id="SM00292">
    <property type="entry name" value="BRCT"/>
    <property type="match status" value="6"/>
</dbReference>
<dbReference type="PANTHER" id="PTHR13561:SF20">
    <property type="entry name" value="DNA TOPOISOMERASE 2-BINDING PROTEIN 1"/>
    <property type="match status" value="1"/>
</dbReference>
<accession>A0ABM1NCP5</accession>
<dbReference type="InterPro" id="IPR001357">
    <property type="entry name" value="BRCT_dom"/>
</dbReference>
<organism evidence="4 5">
    <name type="scientific">Nicrophorus vespilloides</name>
    <name type="common">Boreal carrion beetle</name>
    <dbReference type="NCBI Taxonomy" id="110193"/>
    <lineage>
        <taxon>Eukaryota</taxon>
        <taxon>Metazoa</taxon>
        <taxon>Ecdysozoa</taxon>
        <taxon>Arthropoda</taxon>
        <taxon>Hexapoda</taxon>
        <taxon>Insecta</taxon>
        <taxon>Pterygota</taxon>
        <taxon>Neoptera</taxon>
        <taxon>Endopterygota</taxon>
        <taxon>Coleoptera</taxon>
        <taxon>Polyphaga</taxon>
        <taxon>Staphyliniformia</taxon>
        <taxon>Silphidae</taxon>
        <taxon>Nicrophorinae</taxon>
        <taxon>Nicrophorus</taxon>
    </lineage>
</organism>